<dbReference type="CDD" id="cd02248">
    <property type="entry name" value="Peptidase_C1A"/>
    <property type="match status" value="1"/>
</dbReference>
<comment type="caution">
    <text evidence="5">The sequence shown here is derived from an EMBL/GenBank/DDBJ whole genome shotgun (WGS) entry which is preliminary data.</text>
</comment>
<comment type="similarity">
    <text evidence="1">Belongs to the peptidase C1 family.</text>
</comment>
<keyword evidence="2" id="KW-1015">Disulfide bond</keyword>
<dbReference type="PRINTS" id="PR00705">
    <property type="entry name" value="PAPAIN"/>
</dbReference>
<dbReference type="AlphaFoldDB" id="A0A1J4K4T1"/>
<gene>
    <name evidence="5" type="ORF">TRFO_26304</name>
</gene>
<dbReference type="InterPro" id="IPR038765">
    <property type="entry name" value="Papain-like_cys_pep_sf"/>
</dbReference>
<dbReference type="InterPro" id="IPR000169">
    <property type="entry name" value="Pept_cys_AS"/>
</dbReference>
<dbReference type="GO" id="GO:0008234">
    <property type="term" value="F:cysteine-type peptidase activity"/>
    <property type="evidence" value="ECO:0007669"/>
    <property type="project" value="InterPro"/>
</dbReference>
<proteinExistence type="inferred from homology"/>
<dbReference type="Gene3D" id="3.90.70.10">
    <property type="entry name" value="Cysteine proteinases"/>
    <property type="match status" value="1"/>
</dbReference>
<dbReference type="InterPro" id="IPR025661">
    <property type="entry name" value="Pept_asp_AS"/>
</dbReference>
<dbReference type="FunFam" id="3.90.70.10:FF:000039">
    <property type="entry name" value="Cysteine proteinase 2, putative"/>
    <property type="match status" value="1"/>
</dbReference>
<dbReference type="VEuPathDB" id="TrichDB:TRFO_26304"/>
<organism evidence="5 6">
    <name type="scientific">Tritrichomonas foetus</name>
    <dbReference type="NCBI Taxonomy" id="1144522"/>
    <lineage>
        <taxon>Eukaryota</taxon>
        <taxon>Metamonada</taxon>
        <taxon>Parabasalia</taxon>
        <taxon>Tritrichomonadida</taxon>
        <taxon>Tritrichomonadidae</taxon>
        <taxon>Tritrichomonas</taxon>
    </lineage>
</organism>
<name>A0A1J4K4T1_9EUKA</name>
<reference evidence="5" key="1">
    <citation type="submission" date="2016-10" db="EMBL/GenBank/DDBJ databases">
        <authorList>
            <person name="Benchimol M."/>
            <person name="Almeida L.G."/>
            <person name="Vasconcelos A.T."/>
            <person name="Perreira-Neves A."/>
            <person name="Rosa I.A."/>
            <person name="Tasca T."/>
            <person name="Bogo M.R."/>
            <person name="de Souza W."/>
        </authorList>
    </citation>
    <scope>NUCLEOTIDE SEQUENCE [LARGE SCALE GENOMIC DNA]</scope>
    <source>
        <strain evidence="5">K</strain>
    </source>
</reference>
<evidence type="ECO:0000256" key="2">
    <source>
        <dbReference type="ARBA" id="ARBA00023157"/>
    </source>
</evidence>
<accession>A0A1J4K4T1</accession>
<dbReference type="GeneID" id="94839570"/>
<evidence type="ECO:0000313" key="5">
    <source>
        <dbReference type="EMBL" id="OHT05864.1"/>
    </source>
</evidence>
<dbReference type="SUPFAM" id="SSF54001">
    <property type="entry name" value="Cysteine proteinases"/>
    <property type="match status" value="1"/>
</dbReference>
<feature type="domain" description="Peptidase C1A papain C-terminal" evidence="3">
    <location>
        <begin position="104"/>
        <end position="318"/>
    </location>
</feature>
<dbReference type="InterPro" id="IPR000668">
    <property type="entry name" value="Peptidase_C1A_C"/>
</dbReference>
<keyword evidence="5" id="KW-0378">Hydrolase</keyword>
<evidence type="ECO:0000256" key="1">
    <source>
        <dbReference type="ARBA" id="ARBA00008455"/>
    </source>
</evidence>
<dbReference type="EMBL" id="MLAK01000744">
    <property type="protein sequence ID" value="OHT05864.1"/>
    <property type="molecule type" value="Genomic_DNA"/>
</dbReference>
<dbReference type="Pfam" id="PF08246">
    <property type="entry name" value="Inhibitor_I29"/>
    <property type="match status" value="1"/>
</dbReference>
<dbReference type="Proteomes" id="UP000179807">
    <property type="component" value="Unassembled WGS sequence"/>
</dbReference>
<dbReference type="InterPro" id="IPR013128">
    <property type="entry name" value="Peptidase_C1A"/>
</dbReference>
<dbReference type="Pfam" id="PF00112">
    <property type="entry name" value="Peptidase_C1"/>
    <property type="match status" value="1"/>
</dbReference>
<keyword evidence="5" id="KW-0645">Protease</keyword>
<dbReference type="SMART" id="SM00645">
    <property type="entry name" value="Pept_C1"/>
    <property type="match status" value="1"/>
</dbReference>
<dbReference type="SMART" id="SM00848">
    <property type="entry name" value="Inhibitor_I29"/>
    <property type="match status" value="1"/>
</dbReference>
<dbReference type="GO" id="GO:0006508">
    <property type="term" value="P:proteolysis"/>
    <property type="evidence" value="ECO:0007669"/>
    <property type="project" value="UniProtKB-KW"/>
</dbReference>
<protein>
    <submittedName>
        <fullName evidence="5">Cysteine protease 8</fullName>
    </submittedName>
</protein>
<dbReference type="InterPro" id="IPR039417">
    <property type="entry name" value="Peptidase_C1A_papain-like"/>
</dbReference>
<sequence>MILTIFIHLASSNVLNRNDERSFVQWMRGTNNFYTGDEYFLRIGIFMTNARYVQQHNANPTQKFKLSLNKFSAMTPSEYSSLLGLKPKVIEMTETTKESVPLPKTDHLDWREKGVVNEVKDQGGCGSCWAFGSVQAMESASAIINGTLDRYSEQNLVDCCTMCSGCGGGLVDSAFYFIKYHQKGKVNFESEYPYTATEGTCEFDDHTQTGACSSYVTVRMWNEDDLAKKCEEYGPVGCGIDASHASFQLYSSGIYDEPECSYSKLNHAVGCVGFGVEGDTKYWIVRNSWGPGWGEAGYIRMIWLNNQCGIATIAYIPVP</sequence>
<dbReference type="PROSITE" id="PS00640">
    <property type="entry name" value="THIOL_PROTEASE_ASN"/>
    <property type="match status" value="1"/>
</dbReference>
<evidence type="ECO:0000259" key="4">
    <source>
        <dbReference type="SMART" id="SM00848"/>
    </source>
</evidence>
<dbReference type="PANTHER" id="PTHR12411">
    <property type="entry name" value="CYSTEINE PROTEASE FAMILY C1-RELATED"/>
    <property type="match status" value="1"/>
</dbReference>
<dbReference type="InterPro" id="IPR013201">
    <property type="entry name" value="Prot_inhib_I29"/>
</dbReference>
<dbReference type="PROSITE" id="PS00139">
    <property type="entry name" value="THIOL_PROTEASE_CYS"/>
    <property type="match status" value="1"/>
</dbReference>
<feature type="domain" description="Cathepsin propeptide inhibitor" evidence="4">
    <location>
        <begin position="23"/>
        <end position="79"/>
    </location>
</feature>
<evidence type="ECO:0000259" key="3">
    <source>
        <dbReference type="SMART" id="SM00645"/>
    </source>
</evidence>
<keyword evidence="6" id="KW-1185">Reference proteome</keyword>
<dbReference type="OrthoDB" id="10253408at2759"/>
<evidence type="ECO:0000313" key="6">
    <source>
        <dbReference type="Proteomes" id="UP000179807"/>
    </source>
</evidence>
<dbReference type="RefSeq" id="XP_068359000.1">
    <property type="nucleotide sequence ID" value="XM_068504866.1"/>
</dbReference>